<sequence>MPTSESTYSSWVGIIYVFNLIVGTGALTLPSAFAKAGWLLSTILLILLAFVSFITVTFIIECIACANATVQWTMIQSHKIDEESEAIDSTSDLEDTNEHTAIIQSNRSRSKYYSLNEKMDLGHIANLYFNKWGIILFYLSLCIYLYGDLAIYAAAIGKSLTDVICTSNVTGESSLQLWSAIDKFDDNCWINSDLKKIDVYRISVAAFSCLVGPFAYFNVQKTKYIQILTTTMRWCAFIIMVTLACVRIQTKGQQGFPHMVEFSGLAALLGASVYSFMCHHSLPNLIAPFAEKQQVVRQLGLDYIFICLFYLLLALTGTFAFKELYDLYTLNFVPAADSGIFMKIIMYYLSLFPVFTLSTSFPIIALTLQNNLKTRFLDVNAIEHYNFVLRRLTFPTIAVVPPVIVAMYTHNLDALVKFTGAYAGACIQYFIPAFLVLYARKRCQRDLGNSFNRFASMFRGIYWVMFVIGWGIGCIIFVTINFFTN</sequence>
<evidence type="ECO:0000313" key="1">
    <source>
        <dbReference type="EMBL" id="KAI4470223.1"/>
    </source>
</evidence>
<reference evidence="1" key="1">
    <citation type="submission" date="2022-04" db="EMBL/GenBank/DDBJ databases">
        <title>Chromosome-scale genome assembly of Holotrichia oblita Faldermann.</title>
        <authorList>
            <person name="Rongchong L."/>
        </authorList>
    </citation>
    <scope>NUCLEOTIDE SEQUENCE</scope>
    <source>
        <strain evidence="1">81SQS9</strain>
    </source>
</reference>
<organism evidence="1 2">
    <name type="scientific">Holotrichia oblita</name>
    <name type="common">Chafer beetle</name>
    <dbReference type="NCBI Taxonomy" id="644536"/>
    <lineage>
        <taxon>Eukaryota</taxon>
        <taxon>Metazoa</taxon>
        <taxon>Ecdysozoa</taxon>
        <taxon>Arthropoda</taxon>
        <taxon>Hexapoda</taxon>
        <taxon>Insecta</taxon>
        <taxon>Pterygota</taxon>
        <taxon>Neoptera</taxon>
        <taxon>Endopterygota</taxon>
        <taxon>Coleoptera</taxon>
        <taxon>Polyphaga</taxon>
        <taxon>Scarabaeiformia</taxon>
        <taxon>Scarabaeidae</taxon>
        <taxon>Melolonthinae</taxon>
        <taxon>Holotrichia</taxon>
    </lineage>
</organism>
<comment type="caution">
    <text evidence="1">The sequence shown here is derived from an EMBL/GenBank/DDBJ whole genome shotgun (WGS) entry which is preliminary data.</text>
</comment>
<protein>
    <submittedName>
        <fullName evidence="1">Uncharacterized protein</fullName>
    </submittedName>
</protein>
<accession>A0ACB9TTZ9</accession>
<dbReference type="EMBL" id="CM043015">
    <property type="protein sequence ID" value="KAI4470223.1"/>
    <property type="molecule type" value="Genomic_DNA"/>
</dbReference>
<gene>
    <name evidence="1" type="ORF">MML48_1g13929</name>
</gene>
<keyword evidence="2" id="KW-1185">Reference proteome</keyword>
<proteinExistence type="predicted"/>
<name>A0ACB9TTZ9_HOLOL</name>
<evidence type="ECO:0000313" key="2">
    <source>
        <dbReference type="Proteomes" id="UP001056778"/>
    </source>
</evidence>
<dbReference type="Proteomes" id="UP001056778">
    <property type="component" value="Chromosome 1"/>
</dbReference>